<protein>
    <submittedName>
        <fullName evidence="2">Uncharacterized protein</fullName>
    </submittedName>
</protein>
<evidence type="ECO:0000256" key="1">
    <source>
        <dbReference type="SAM" id="MobiDB-lite"/>
    </source>
</evidence>
<dbReference type="Proteomes" id="UP001281614">
    <property type="component" value="Unassembled WGS sequence"/>
</dbReference>
<comment type="caution">
    <text evidence="2">The sequence shown here is derived from an EMBL/GenBank/DDBJ whole genome shotgun (WGS) entry which is preliminary data.</text>
</comment>
<gene>
    <name evidence="2" type="ORF">CKAH01_04145</name>
</gene>
<accession>A0AAD9YMN7</accession>
<evidence type="ECO:0000313" key="2">
    <source>
        <dbReference type="EMBL" id="KAK2771570.1"/>
    </source>
</evidence>
<dbReference type="EMBL" id="VYYT01000079">
    <property type="protein sequence ID" value="KAK2771570.1"/>
    <property type="molecule type" value="Genomic_DNA"/>
</dbReference>
<proteinExistence type="predicted"/>
<feature type="region of interest" description="Disordered" evidence="1">
    <location>
        <begin position="1"/>
        <end position="47"/>
    </location>
</feature>
<evidence type="ECO:0000313" key="3">
    <source>
        <dbReference type="Proteomes" id="UP001281614"/>
    </source>
</evidence>
<organism evidence="2 3">
    <name type="scientific">Colletotrichum kahawae</name>
    <name type="common">Coffee berry disease fungus</name>
    <dbReference type="NCBI Taxonomy" id="34407"/>
    <lineage>
        <taxon>Eukaryota</taxon>
        <taxon>Fungi</taxon>
        <taxon>Dikarya</taxon>
        <taxon>Ascomycota</taxon>
        <taxon>Pezizomycotina</taxon>
        <taxon>Sordariomycetes</taxon>
        <taxon>Hypocreomycetidae</taxon>
        <taxon>Glomerellales</taxon>
        <taxon>Glomerellaceae</taxon>
        <taxon>Colletotrichum</taxon>
        <taxon>Colletotrichum gloeosporioides species complex</taxon>
    </lineage>
</organism>
<keyword evidence="3" id="KW-1185">Reference proteome</keyword>
<reference evidence="2" key="1">
    <citation type="submission" date="2023-02" db="EMBL/GenBank/DDBJ databases">
        <title>Colletotrichum kahawae CIFC_Que2 genome sequencing and assembly.</title>
        <authorList>
            <person name="Baroncelli R."/>
        </authorList>
    </citation>
    <scope>NUCLEOTIDE SEQUENCE</scope>
    <source>
        <strain evidence="2">CIFC_Que2</strain>
    </source>
</reference>
<dbReference type="AlphaFoldDB" id="A0AAD9YMN7"/>
<name>A0AAD9YMN7_COLKA</name>
<sequence>MEEEGGSQRCRKRGLNSTPRRPPDGVESGSTGTGRAARVTGARTEQDGTCRELAFVRRAGRLVVVLERVGGGLNRHNRAAMAKATNSQCGYRRREMAARVRREGPLEQQTMRRSTARVRLEREPPAKEGLSRFLSNVAQAMGRQTAVLGHVHLA</sequence>